<evidence type="ECO:0000313" key="2">
    <source>
        <dbReference type="EMBL" id="QJH98211.1"/>
    </source>
</evidence>
<proteinExistence type="predicted"/>
<dbReference type="EMBL" id="MT144526">
    <property type="protein sequence ID" value="QJA54653.1"/>
    <property type="molecule type" value="Genomic_DNA"/>
</dbReference>
<evidence type="ECO:0000313" key="1">
    <source>
        <dbReference type="EMBL" id="QJA54653.1"/>
    </source>
</evidence>
<gene>
    <name evidence="1" type="ORF">TM448A05439_0002</name>
    <name evidence="2" type="ORF">TM448B01247_0030</name>
</gene>
<dbReference type="EMBL" id="MT144721">
    <property type="protein sequence ID" value="QJH98211.1"/>
    <property type="molecule type" value="Genomic_DNA"/>
</dbReference>
<dbReference type="AlphaFoldDB" id="A0A6H2A389"/>
<protein>
    <submittedName>
        <fullName evidence="1">Uncharacterized protein</fullName>
    </submittedName>
</protein>
<sequence>MKYNWDNMTEQQKIKAVQEEIGLDTHNGTTKDDLLNILKWLWDKFEVVKEDAQRGEE</sequence>
<reference evidence="1" key="1">
    <citation type="submission" date="2020-03" db="EMBL/GenBank/DDBJ databases">
        <title>The deep terrestrial virosphere.</title>
        <authorList>
            <person name="Holmfeldt K."/>
            <person name="Nilsson E."/>
            <person name="Simone D."/>
            <person name="Lopez-Fernandez M."/>
            <person name="Wu X."/>
            <person name="de Brujin I."/>
            <person name="Lundin D."/>
            <person name="Andersson A."/>
            <person name="Bertilsson S."/>
            <person name="Dopson M."/>
        </authorList>
    </citation>
    <scope>NUCLEOTIDE SEQUENCE</scope>
    <source>
        <strain evidence="1">TM448A05439</strain>
        <strain evidence="2">TM448B01247</strain>
    </source>
</reference>
<accession>A0A6H2A389</accession>
<name>A0A6H2A389_9ZZZZ</name>
<organism evidence="1">
    <name type="scientific">viral metagenome</name>
    <dbReference type="NCBI Taxonomy" id="1070528"/>
    <lineage>
        <taxon>unclassified sequences</taxon>
        <taxon>metagenomes</taxon>
        <taxon>organismal metagenomes</taxon>
    </lineage>
</organism>